<dbReference type="AlphaFoldDB" id="A0AA97KK87"/>
<keyword evidence="9" id="KW-0053">Apoptosis</keyword>
<sequence length="862" mass="99539">MAQSGAAAAAPESADALLQRVAELEKDNAEFLRTKQQLEQEFNQKRAKFKELYLAKEEDLKKQNAILQAAQDDLGQLRTQLMEAQAEMENIKAVATVSENTKQEAIDEVKKQWQEEVASLQAIMKETVHDYERQFHHRLEKERSQWNQYRENVEREIAELRRRLSEGQEEENLENEMKKAQEDAEKLRSVVMPMEKEIATLKEKLTQAEEKIKELEASKVKELNHYLEAEKSCRTDLEMYVAVLNTQKSVLQEDAEKLRKELHEVCHLLEQERQQHNQLKHTWQKANDQFLESQRLLMRDMQRMEIVLTSEQLRQVEELKKKDQEDEEQRRLHKRKEDKQKGTDDESKAVCSIAHDESFPQFPGEEEHVNSAHGSVHSLDTDVLLSSGESLKSDNDMFKEGLRRAQSTDSLGVSGSLQSKTLGYNNKAKSAGNLDESDFGPLVGADSISENFDTASLGSLQMPSGFMLTKDQEKAIKAMTPEQEETASLLSSITQSVESAYFSPSGFRLVSETEWNLLQKEVQNAGNKLGRRCDMCSNYEKQLQGIQIQEAEMRDQVKKLQMMLRQANDQLEKTMREKQELEDCMKQSTEESECQISSLIIRAQESETLLGELQQAFSQAKRDVQDQMAVLMQSRERVSEELVRLQKDNESLQGKHCLHLSLQQAEDFILPESGEELRELVLKYREDIISVRTAADHLEEKLKAEILFLKEQIQAEQCFKENIEETLQLEIENCKEEIAAASSLKAELERIKVEKEQLESALQEKTQQLESLQERRSHLEEQLKKEIAAKANLEQLMFEDKNKAQRLQTELDVSEQVQRDFVKLSQTLQVQLERIRQADSLERIRAILNDTKLTDINQLPET</sequence>
<dbReference type="InterPro" id="IPR003914">
    <property type="entry name" value="Rabaptin"/>
</dbReference>
<evidence type="ECO:0000256" key="15">
    <source>
        <dbReference type="ARBA" id="ARBA00053463"/>
    </source>
</evidence>
<comment type="subcellular location">
    <subcellularLocation>
        <location evidence="3">Cytoplasmic vesicle</location>
    </subcellularLocation>
    <subcellularLocation>
        <location evidence="2">Early endosome</location>
    </subcellularLocation>
    <subcellularLocation>
        <location evidence="1">Recycling endosome</location>
    </subcellularLocation>
</comment>
<name>A0AA97KK87_EUBMA</name>
<keyword evidence="14" id="KW-0968">Cytoplasmic vesicle</keyword>
<dbReference type="RefSeq" id="XP_054857391.1">
    <property type="nucleotide sequence ID" value="XM_055001416.1"/>
</dbReference>
<keyword evidence="8" id="KW-0254">Endocytosis</keyword>
<evidence type="ECO:0000256" key="14">
    <source>
        <dbReference type="ARBA" id="ARBA00023329"/>
    </source>
</evidence>
<evidence type="ECO:0000256" key="13">
    <source>
        <dbReference type="ARBA" id="ARBA00023054"/>
    </source>
</evidence>
<keyword evidence="5" id="KW-0813">Transport</keyword>
<organism evidence="23 24">
    <name type="scientific">Eublepharis macularius</name>
    <name type="common">Leopard gecko</name>
    <name type="synonym">Cyrtodactylus macularius</name>
    <dbReference type="NCBI Taxonomy" id="481883"/>
    <lineage>
        <taxon>Eukaryota</taxon>
        <taxon>Metazoa</taxon>
        <taxon>Chordata</taxon>
        <taxon>Craniata</taxon>
        <taxon>Vertebrata</taxon>
        <taxon>Euteleostomi</taxon>
        <taxon>Lepidosauria</taxon>
        <taxon>Squamata</taxon>
        <taxon>Bifurcata</taxon>
        <taxon>Gekkota</taxon>
        <taxon>Eublepharidae</taxon>
        <taxon>Eublepharinae</taxon>
        <taxon>Eublepharis</taxon>
    </lineage>
</organism>
<dbReference type="InterPro" id="IPR018514">
    <property type="entry name" value="Rabaptin_CC"/>
</dbReference>
<feature type="coiled-coil region" evidence="19">
    <location>
        <begin position="724"/>
        <end position="810"/>
    </location>
</feature>
<evidence type="ECO:0000256" key="11">
    <source>
        <dbReference type="ARBA" id="ARBA00022927"/>
    </source>
</evidence>
<comment type="similarity">
    <text evidence="4">Belongs to the rabaptin family.</text>
</comment>
<feature type="domain" description="Rabaptin coiled-coil" evidence="21">
    <location>
        <begin position="16"/>
        <end position="495"/>
    </location>
</feature>
<evidence type="ECO:0000256" key="12">
    <source>
        <dbReference type="ARBA" id="ARBA00022990"/>
    </source>
</evidence>
<dbReference type="GO" id="GO:0005769">
    <property type="term" value="C:early endosome"/>
    <property type="evidence" value="ECO:0007669"/>
    <property type="project" value="UniProtKB-SubCell"/>
</dbReference>
<dbReference type="GO" id="GO:0008083">
    <property type="term" value="F:growth factor activity"/>
    <property type="evidence" value="ECO:0007669"/>
    <property type="project" value="InterPro"/>
</dbReference>
<reference evidence="24" key="1">
    <citation type="submission" date="2025-08" db="UniProtKB">
        <authorList>
            <consortium name="RefSeq"/>
        </authorList>
    </citation>
    <scope>IDENTIFICATION</scope>
    <source>
        <tissue evidence="24">Blood</tissue>
    </source>
</reference>
<gene>
    <name evidence="24" type="primary">RABEP1</name>
</gene>
<dbReference type="Gene3D" id="1.20.5.730">
    <property type="entry name" value="Single helix bin"/>
    <property type="match status" value="1"/>
</dbReference>
<dbReference type="CTD" id="9135"/>
<dbReference type="GO" id="GO:0005096">
    <property type="term" value="F:GTPase activator activity"/>
    <property type="evidence" value="ECO:0007669"/>
    <property type="project" value="InterPro"/>
</dbReference>
<dbReference type="FunFam" id="1.20.5.340:FF:000022">
    <property type="entry name" value="Rabaptin, RAB GTPase-binding effector protein 1"/>
    <property type="match status" value="1"/>
</dbReference>
<evidence type="ECO:0000256" key="6">
    <source>
        <dbReference type="ARBA" id="ARBA00022490"/>
    </source>
</evidence>
<evidence type="ECO:0000256" key="19">
    <source>
        <dbReference type="SAM" id="Coils"/>
    </source>
</evidence>
<keyword evidence="10" id="KW-0967">Endosome</keyword>
<dbReference type="GO" id="GO:0006897">
    <property type="term" value="P:endocytosis"/>
    <property type="evidence" value="ECO:0007669"/>
    <property type="project" value="UniProtKB-KW"/>
</dbReference>
<dbReference type="InterPro" id="IPR015390">
    <property type="entry name" value="Rabaptin_Rab5-bd_dom"/>
</dbReference>
<feature type="region of interest" description="Disordered" evidence="20">
    <location>
        <begin position="317"/>
        <end position="348"/>
    </location>
</feature>
<evidence type="ECO:0000256" key="10">
    <source>
        <dbReference type="ARBA" id="ARBA00022753"/>
    </source>
</evidence>
<feature type="coiled-coil region" evidence="19">
    <location>
        <begin position="14"/>
        <end position="94"/>
    </location>
</feature>
<dbReference type="Gene3D" id="1.20.5.340">
    <property type="match status" value="1"/>
</dbReference>
<evidence type="ECO:0000259" key="21">
    <source>
        <dbReference type="Pfam" id="PF03528"/>
    </source>
</evidence>
<evidence type="ECO:0000256" key="16">
    <source>
        <dbReference type="ARBA" id="ARBA00069951"/>
    </source>
</evidence>
<evidence type="ECO:0000313" key="23">
    <source>
        <dbReference type="Proteomes" id="UP001190640"/>
    </source>
</evidence>
<evidence type="ECO:0000256" key="7">
    <source>
        <dbReference type="ARBA" id="ARBA00022553"/>
    </source>
</evidence>
<dbReference type="GO" id="GO:0055037">
    <property type="term" value="C:recycling endosome"/>
    <property type="evidence" value="ECO:0007669"/>
    <property type="project" value="UniProtKB-SubCell"/>
</dbReference>
<keyword evidence="12" id="KW-0007">Acetylation</keyword>
<feature type="coiled-coil region" evidence="19">
    <location>
        <begin position="536"/>
        <end position="655"/>
    </location>
</feature>
<keyword evidence="11" id="KW-0653">Protein transport</keyword>
<dbReference type="PANTHER" id="PTHR31179">
    <property type="entry name" value="RAB GTPASE-BINDING EFFECTOR PROTEIN"/>
    <property type="match status" value="1"/>
</dbReference>
<evidence type="ECO:0000259" key="22">
    <source>
        <dbReference type="Pfam" id="PF09311"/>
    </source>
</evidence>
<evidence type="ECO:0000256" key="18">
    <source>
        <dbReference type="ARBA" id="ARBA00081948"/>
    </source>
</evidence>
<dbReference type="GO" id="GO:0030139">
    <property type="term" value="C:endocytic vesicle"/>
    <property type="evidence" value="ECO:0007669"/>
    <property type="project" value="TreeGrafter"/>
</dbReference>
<dbReference type="Proteomes" id="UP001190640">
    <property type="component" value="Chromosome 17"/>
</dbReference>
<evidence type="ECO:0000256" key="5">
    <source>
        <dbReference type="ARBA" id="ARBA00022448"/>
    </source>
</evidence>
<dbReference type="Pfam" id="PF03528">
    <property type="entry name" value="Rabaptin"/>
    <property type="match status" value="1"/>
</dbReference>
<evidence type="ECO:0000256" key="4">
    <source>
        <dbReference type="ARBA" id="ARBA00006603"/>
    </source>
</evidence>
<evidence type="ECO:0000256" key="2">
    <source>
        <dbReference type="ARBA" id="ARBA00004412"/>
    </source>
</evidence>
<dbReference type="GO" id="GO:0015031">
    <property type="term" value="P:protein transport"/>
    <property type="evidence" value="ECO:0007669"/>
    <property type="project" value="UniProtKB-KW"/>
</dbReference>
<evidence type="ECO:0000256" key="1">
    <source>
        <dbReference type="ARBA" id="ARBA00004172"/>
    </source>
</evidence>
<proteinExistence type="inferred from homology"/>
<keyword evidence="13 19" id="KW-0175">Coiled coil</keyword>
<protein>
    <recommendedName>
        <fullName evidence="16">Rab GTPase-binding effector protein 1</fullName>
    </recommendedName>
    <alternativeName>
        <fullName evidence="18">Rabaptin-5</fullName>
    </alternativeName>
    <alternativeName>
        <fullName evidence="17">Rabaptin-5alpha</fullName>
    </alternativeName>
</protein>
<evidence type="ECO:0000256" key="3">
    <source>
        <dbReference type="ARBA" id="ARBA00004541"/>
    </source>
</evidence>
<feature type="coiled-coil region" evidence="19">
    <location>
        <begin position="136"/>
        <end position="289"/>
    </location>
</feature>
<keyword evidence="23" id="KW-1185">Reference proteome</keyword>
<dbReference type="PRINTS" id="PR01432">
    <property type="entry name" value="RABAPTIN"/>
</dbReference>
<dbReference type="PANTHER" id="PTHR31179:SF5">
    <property type="entry name" value="RAB GTPASE-BINDING EFFECTOR PROTEIN 1"/>
    <property type="match status" value="1"/>
</dbReference>
<dbReference type="Pfam" id="PF09311">
    <property type="entry name" value="Rab5-bind"/>
    <property type="match status" value="1"/>
</dbReference>
<dbReference type="GeneID" id="129344622"/>
<keyword evidence="7" id="KW-0597">Phosphoprotein</keyword>
<evidence type="ECO:0000256" key="9">
    <source>
        <dbReference type="ARBA" id="ARBA00022703"/>
    </source>
</evidence>
<dbReference type="SUPFAM" id="SSF103652">
    <property type="entry name" value="G protein-binding domain"/>
    <property type="match status" value="2"/>
</dbReference>
<evidence type="ECO:0000256" key="20">
    <source>
        <dbReference type="SAM" id="MobiDB-lite"/>
    </source>
</evidence>
<keyword evidence="6" id="KW-0963">Cytoplasm</keyword>
<dbReference type="GO" id="GO:0006915">
    <property type="term" value="P:apoptotic process"/>
    <property type="evidence" value="ECO:0007669"/>
    <property type="project" value="UniProtKB-KW"/>
</dbReference>
<comment type="function">
    <text evidence="15">Rab effector protein acting as linker between gamma-adaptin, RAB4A and RAB5A. Involved in endocytic membrane fusion and membrane trafficking of recycling endosomes. Involved in KCNH1 channels trafficking to and from the cell membrane. Stimulates RABGEF1 mediated nucleotide exchange on RAB5A. Mediates the traffic of PKD1:PKD2 complex from the endoplasmic reticulum through the Golgi to the cilium.</text>
</comment>
<feature type="domain" description="Rabaptin GTPase-Rab5 binding" evidence="22">
    <location>
        <begin position="533"/>
        <end position="839"/>
    </location>
</feature>
<evidence type="ECO:0000256" key="8">
    <source>
        <dbReference type="ARBA" id="ARBA00022583"/>
    </source>
</evidence>
<accession>A0AA97KK87</accession>
<dbReference type="FunFam" id="1.20.5.730:FF:000002">
    <property type="entry name" value="Rabaptin, RAB GTPase-binding effector protein 1"/>
    <property type="match status" value="1"/>
</dbReference>
<evidence type="ECO:0000313" key="24">
    <source>
        <dbReference type="RefSeq" id="XP_054857391.1"/>
    </source>
</evidence>
<evidence type="ECO:0000256" key="17">
    <source>
        <dbReference type="ARBA" id="ARBA00077424"/>
    </source>
</evidence>
<dbReference type="GO" id="GO:0006893">
    <property type="term" value="P:Golgi to plasma membrane transport"/>
    <property type="evidence" value="ECO:0007669"/>
    <property type="project" value="TreeGrafter"/>
</dbReference>